<dbReference type="eggNOG" id="COG0419">
    <property type="taxonomic scope" value="Bacteria"/>
</dbReference>
<comment type="caution">
    <text evidence="3">The sequence shown here is derived from an EMBL/GenBank/DDBJ whole genome shotgun (WGS) entry which is preliminary data.</text>
</comment>
<dbReference type="Proteomes" id="UP000022141">
    <property type="component" value="Unassembled WGS sequence"/>
</dbReference>
<feature type="coiled-coil region" evidence="1">
    <location>
        <begin position="93"/>
        <end position="204"/>
    </location>
</feature>
<evidence type="ECO:0000256" key="1">
    <source>
        <dbReference type="SAM" id="Coils"/>
    </source>
</evidence>
<reference evidence="3" key="1">
    <citation type="submission" date="2014-02" db="EMBL/GenBank/DDBJ databases">
        <title>Expanding our view of genomic diversity in Candidatus Accumulibacter clades.</title>
        <authorList>
            <person name="Skennerton C.T."/>
            <person name="Barr J.J."/>
            <person name="Slater F.R."/>
            <person name="Bond P.L."/>
            <person name="Tyson G.W."/>
        </authorList>
    </citation>
    <scope>NUCLEOTIDE SEQUENCE [LARGE SCALE GENOMIC DNA]</scope>
</reference>
<gene>
    <name evidence="3" type="ORF">AW11_02895</name>
</gene>
<accession>A0A011QCB6</accession>
<dbReference type="Pfam" id="PF11740">
    <property type="entry name" value="KfrA_N"/>
    <property type="match status" value="1"/>
</dbReference>
<evidence type="ECO:0000259" key="2">
    <source>
        <dbReference type="Pfam" id="PF11740"/>
    </source>
</evidence>
<protein>
    <recommendedName>
        <fullName evidence="2">KfrA N-terminal DNA-binding domain-containing protein</fullName>
    </recommendedName>
</protein>
<dbReference type="EMBL" id="JEMY01000039">
    <property type="protein sequence ID" value="EXI86902.1"/>
    <property type="molecule type" value="Genomic_DNA"/>
</dbReference>
<proteinExistence type="predicted"/>
<keyword evidence="4" id="KW-1185">Reference proteome</keyword>
<evidence type="ECO:0000313" key="3">
    <source>
        <dbReference type="EMBL" id="EXI86902.1"/>
    </source>
</evidence>
<dbReference type="STRING" id="1454004.AW11_02895"/>
<dbReference type="PATRIC" id="fig|1454004.3.peg.2989"/>
<keyword evidence="1" id="KW-0175">Coiled coil</keyword>
<organism evidence="3 4">
    <name type="scientific">Accumulibacter regalis</name>
    <dbReference type="NCBI Taxonomy" id="522306"/>
    <lineage>
        <taxon>Bacteria</taxon>
        <taxon>Pseudomonadati</taxon>
        <taxon>Pseudomonadota</taxon>
        <taxon>Betaproteobacteria</taxon>
        <taxon>Candidatus Accumulibacter</taxon>
    </lineage>
</organism>
<evidence type="ECO:0000313" key="4">
    <source>
        <dbReference type="Proteomes" id="UP000022141"/>
    </source>
</evidence>
<dbReference type="AlphaFoldDB" id="A0A011QCB6"/>
<dbReference type="InterPro" id="IPR021104">
    <property type="entry name" value="KfrA_DNA-bd_N"/>
</dbReference>
<sequence>MAKAVVTQARVFEVAQALTDQGTAPTILNVQEGIGGGSYTTVKRYLDQWREAAPKQRQPVELPEPAVARLMSLGREFWGLLDEQAGQQVEALRASTREEVAAIQTQLDQAEQAIGRLEAEREQADNHAATQEQALREAVAARAAQTERMAAAEAKAGELAARVEDLKGELERAHARQTAEREAVTAARAEAQAAAVEAARLQGELTALKKPRSSA</sequence>
<feature type="domain" description="KfrA N-terminal DNA-binding" evidence="2">
    <location>
        <begin position="7"/>
        <end position="120"/>
    </location>
</feature>
<name>A0A011QCB6_ACCRE</name>